<evidence type="ECO:0000313" key="3">
    <source>
        <dbReference type="Proteomes" id="UP000323221"/>
    </source>
</evidence>
<feature type="chain" id="PRO_5024399565" description="Secreted protein" evidence="1">
    <location>
        <begin position="25"/>
        <end position="114"/>
    </location>
</feature>
<dbReference type="OrthoDB" id="5131529at2"/>
<accession>A0A5M8Q622</accession>
<gene>
    <name evidence="2" type="ORF">FQ330_11325</name>
</gene>
<name>A0A5M8Q622_9MICO</name>
<comment type="caution">
    <text evidence="2">The sequence shown here is derived from an EMBL/GenBank/DDBJ whole genome shotgun (WGS) entry which is preliminary data.</text>
</comment>
<sequence length="114" mass="12022">MKKTLAALGVAGLAVVGLAAPAQAAPPPHAEMNHESYWENLGYGDCEKMEFDDGVGSFTLPEPPAGQQYTLLVLKAGSGAGANDVIPWPAPGTYWHSSDKDLSHVIYCMDGYVS</sequence>
<evidence type="ECO:0008006" key="4">
    <source>
        <dbReference type="Google" id="ProtNLM"/>
    </source>
</evidence>
<dbReference type="RefSeq" id="WP_146357625.1">
    <property type="nucleotide sequence ID" value="NZ_JBIVQT010000009.1"/>
</dbReference>
<evidence type="ECO:0000313" key="2">
    <source>
        <dbReference type="EMBL" id="KAA6431345.1"/>
    </source>
</evidence>
<organism evidence="2 3">
    <name type="scientific">Agrococcus sediminis</name>
    <dbReference type="NCBI Taxonomy" id="2599924"/>
    <lineage>
        <taxon>Bacteria</taxon>
        <taxon>Bacillati</taxon>
        <taxon>Actinomycetota</taxon>
        <taxon>Actinomycetes</taxon>
        <taxon>Micrococcales</taxon>
        <taxon>Microbacteriaceae</taxon>
        <taxon>Agrococcus</taxon>
    </lineage>
</organism>
<keyword evidence="3" id="KW-1185">Reference proteome</keyword>
<dbReference type="Proteomes" id="UP000323221">
    <property type="component" value="Unassembled WGS sequence"/>
</dbReference>
<dbReference type="EMBL" id="VOIR01000016">
    <property type="protein sequence ID" value="KAA6431345.1"/>
    <property type="molecule type" value="Genomic_DNA"/>
</dbReference>
<reference evidence="2 3" key="1">
    <citation type="submission" date="2019-08" db="EMBL/GenBank/DDBJ databases">
        <title>Agrococcus lahaulensis sp. nov., isolated from a cold desert of the Indian Himalayas.</title>
        <authorList>
            <person name="Qu J.H."/>
        </authorList>
    </citation>
    <scope>NUCLEOTIDE SEQUENCE [LARGE SCALE GENOMIC DNA]</scope>
    <source>
        <strain evidence="2 3">NS18</strain>
    </source>
</reference>
<proteinExistence type="predicted"/>
<dbReference type="AlphaFoldDB" id="A0A5M8Q622"/>
<evidence type="ECO:0000256" key="1">
    <source>
        <dbReference type="SAM" id="SignalP"/>
    </source>
</evidence>
<keyword evidence="1" id="KW-0732">Signal</keyword>
<feature type="signal peptide" evidence="1">
    <location>
        <begin position="1"/>
        <end position="24"/>
    </location>
</feature>
<protein>
    <recommendedName>
        <fullName evidence="4">Secreted protein</fullName>
    </recommendedName>
</protein>